<sequence>MVTFDAINISTVWARLGKLCTEDNRDECKAFACSILGKTLRFVPEMEMRALTSVFYGLARVRLDLAAESLGPHLAEQLEERVLALMKRGGFQDPRDPAQLWYGLDTTRYEWSEDFLRELVEATLEAIDGTDCHVVAATCINLVSVTSSRKIILRQQQLERLARIVESIVDPDGDIDMIRSVDGLVGAISVLKLPVAPHVVPQLHSLALRTPAGLFWNGQTGMMLHIFTELGHQPSTSDVLQWERITLEGDCLRLSLDAFSSAVWGLSFCTNYQPTAQLLDRLRDEAAKLPEDGTFIKTRILTACTAWGVKVPTLSTQGDKVSGRRPQPQRPQRPTPRPSSAPTP</sequence>
<gene>
    <name evidence="2" type="primary">PLEST005443</name>
    <name evidence="2" type="ORF">PLESTB_001341100</name>
</gene>
<dbReference type="EMBL" id="BRXU01000022">
    <property type="protein sequence ID" value="GLC58279.1"/>
    <property type="molecule type" value="Genomic_DNA"/>
</dbReference>
<evidence type="ECO:0000313" key="2">
    <source>
        <dbReference type="EMBL" id="GLC58279.1"/>
    </source>
</evidence>
<comment type="caution">
    <text evidence="2">The sequence shown here is derived from an EMBL/GenBank/DDBJ whole genome shotgun (WGS) entry which is preliminary data.</text>
</comment>
<feature type="region of interest" description="Disordered" evidence="1">
    <location>
        <begin position="315"/>
        <end position="344"/>
    </location>
</feature>
<accession>A0A9W6BTT6</accession>
<evidence type="ECO:0000256" key="1">
    <source>
        <dbReference type="SAM" id="MobiDB-lite"/>
    </source>
</evidence>
<feature type="compositionally biased region" description="Pro residues" evidence="1">
    <location>
        <begin position="328"/>
        <end position="344"/>
    </location>
</feature>
<proteinExistence type="predicted"/>
<reference evidence="2 3" key="1">
    <citation type="journal article" date="2023" name="Commun. Biol.">
        <title>Reorganization of the ancestral sex-determining regions during the evolution of trioecy in Pleodorina starrii.</title>
        <authorList>
            <person name="Takahashi K."/>
            <person name="Suzuki S."/>
            <person name="Kawai-Toyooka H."/>
            <person name="Yamamoto K."/>
            <person name="Hamaji T."/>
            <person name="Ootsuki R."/>
            <person name="Yamaguchi H."/>
            <person name="Kawachi M."/>
            <person name="Higashiyama T."/>
            <person name="Nozaki H."/>
        </authorList>
    </citation>
    <scope>NUCLEOTIDE SEQUENCE [LARGE SCALE GENOMIC DNA]</scope>
    <source>
        <strain evidence="2 3">NIES-4479</strain>
    </source>
</reference>
<evidence type="ECO:0000313" key="3">
    <source>
        <dbReference type="Proteomes" id="UP001165080"/>
    </source>
</evidence>
<dbReference type="OrthoDB" id="549599at2759"/>
<organism evidence="2 3">
    <name type="scientific">Pleodorina starrii</name>
    <dbReference type="NCBI Taxonomy" id="330485"/>
    <lineage>
        <taxon>Eukaryota</taxon>
        <taxon>Viridiplantae</taxon>
        <taxon>Chlorophyta</taxon>
        <taxon>core chlorophytes</taxon>
        <taxon>Chlorophyceae</taxon>
        <taxon>CS clade</taxon>
        <taxon>Chlamydomonadales</taxon>
        <taxon>Volvocaceae</taxon>
        <taxon>Pleodorina</taxon>
    </lineage>
</organism>
<dbReference type="AlphaFoldDB" id="A0A9W6BTT6"/>
<keyword evidence="3" id="KW-1185">Reference proteome</keyword>
<name>A0A9W6BTT6_9CHLO</name>
<protein>
    <submittedName>
        <fullName evidence="2">Uncharacterized protein</fullName>
    </submittedName>
</protein>
<dbReference type="Proteomes" id="UP001165080">
    <property type="component" value="Unassembled WGS sequence"/>
</dbReference>